<dbReference type="InterPro" id="IPR019095">
    <property type="entry name" value="Mediator_Med18"/>
</dbReference>
<dbReference type="GO" id="GO:0006357">
    <property type="term" value="P:regulation of transcription by RNA polymerase II"/>
    <property type="evidence" value="ECO:0007669"/>
    <property type="project" value="InterPro"/>
</dbReference>
<dbReference type="Gene3D" id="2.40.320.10">
    <property type="entry name" value="Hypothetical Protein Pfu-838710-001"/>
    <property type="match status" value="1"/>
</dbReference>
<evidence type="ECO:0000256" key="3">
    <source>
        <dbReference type="ARBA" id="ARBA00023015"/>
    </source>
</evidence>
<dbReference type="EMBL" id="JAWQEG010004461">
    <property type="protein sequence ID" value="KAK3861603.1"/>
    <property type="molecule type" value="Genomic_DNA"/>
</dbReference>
<comment type="subunit">
    <text evidence="6">Component of the Mediator complex.</text>
</comment>
<comment type="caution">
    <text evidence="7">The sequence shown here is derived from an EMBL/GenBank/DDBJ whole genome shotgun (WGS) entry which is preliminary data.</text>
</comment>
<dbReference type="GO" id="GO:0016592">
    <property type="term" value="C:mediator complex"/>
    <property type="evidence" value="ECO:0007669"/>
    <property type="project" value="InterPro"/>
</dbReference>
<keyword evidence="6" id="KW-0010">Activator</keyword>
<dbReference type="PANTHER" id="PTHR13321">
    <property type="entry name" value="MEDIATOR OF RNA POLYMERASE II TRANSCRIPTION, SUBUNIT 18"/>
    <property type="match status" value="1"/>
</dbReference>
<keyword evidence="4 6" id="KW-0804">Transcription</keyword>
<sequence length="245" mass="27985">MIFCYYLDKHQPPKLHDDRNVFDKPKVIMAVSHNENIEAALKSQIVPDQEFLLQGSVMDNSLGVLIDRLRGLCDNSDVHPETFHDHEVVYILKDFNAPATPGPASQGVMLRVRRAVDRPDLPYQLRYVGYPELGNYPALLRNCLDVPVSSNVREFLQELGAKLDHEFMAKGYIMKKGRIKVTVFKMYKMGPGMTKENLEPMTMSHLVELSVLTTKTDMSVADDLRALADQLKPLVQLERIDYRRV</sequence>
<dbReference type="GO" id="GO:0006369">
    <property type="term" value="P:termination of RNA polymerase II transcription"/>
    <property type="evidence" value="ECO:0007669"/>
    <property type="project" value="TreeGrafter"/>
</dbReference>
<keyword evidence="5 6" id="KW-0539">Nucleus</keyword>
<protein>
    <recommendedName>
        <fullName evidence="6">Mediator of RNA polymerase II transcription subunit 18</fullName>
    </recommendedName>
    <alternativeName>
        <fullName evidence="6">Mediator complex subunit 18</fullName>
    </alternativeName>
</protein>
<dbReference type="GO" id="GO:0003712">
    <property type="term" value="F:transcription coregulator activity"/>
    <property type="evidence" value="ECO:0007669"/>
    <property type="project" value="InterPro"/>
</dbReference>
<dbReference type="PANTHER" id="PTHR13321:SF2">
    <property type="entry name" value="MEDIATOR OF RNA POLYMERASE II TRANSCRIPTION SUBUNIT 18"/>
    <property type="match status" value="1"/>
</dbReference>
<proteinExistence type="inferred from homology"/>
<evidence type="ECO:0000256" key="1">
    <source>
        <dbReference type="ARBA" id="ARBA00004123"/>
    </source>
</evidence>
<organism evidence="7 8">
    <name type="scientific">Petrolisthes cinctipes</name>
    <name type="common">Flat porcelain crab</name>
    <dbReference type="NCBI Taxonomy" id="88211"/>
    <lineage>
        <taxon>Eukaryota</taxon>
        <taxon>Metazoa</taxon>
        <taxon>Ecdysozoa</taxon>
        <taxon>Arthropoda</taxon>
        <taxon>Crustacea</taxon>
        <taxon>Multicrustacea</taxon>
        <taxon>Malacostraca</taxon>
        <taxon>Eumalacostraca</taxon>
        <taxon>Eucarida</taxon>
        <taxon>Decapoda</taxon>
        <taxon>Pleocyemata</taxon>
        <taxon>Anomura</taxon>
        <taxon>Galatheoidea</taxon>
        <taxon>Porcellanidae</taxon>
        <taxon>Petrolisthes</taxon>
    </lineage>
</organism>
<evidence type="ECO:0000256" key="6">
    <source>
        <dbReference type="RuleBase" id="RU364150"/>
    </source>
</evidence>
<evidence type="ECO:0000256" key="4">
    <source>
        <dbReference type="ARBA" id="ARBA00023163"/>
    </source>
</evidence>
<name>A0AAE1EUR4_PETCI</name>
<evidence type="ECO:0000256" key="2">
    <source>
        <dbReference type="ARBA" id="ARBA00009814"/>
    </source>
</evidence>
<reference evidence="7" key="1">
    <citation type="submission" date="2023-10" db="EMBL/GenBank/DDBJ databases">
        <title>Genome assemblies of two species of porcelain crab, Petrolisthes cinctipes and Petrolisthes manimaculis (Anomura: Porcellanidae).</title>
        <authorList>
            <person name="Angst P."/>
        </authorList>
    </citation>
    <scope>NUCLEOTIDE SEQUENCE</scope>
    <source>
        <strain evidence="7">PB745_01</strain>
        <tissue evidence="7">Gill</tissue>
    </source>
</reference>
<keyword evidence="8" id="KW-1185">Reference proteome</keyword>
<dbReference type="AlphaFoldDB" id="A0AAE1EUR4"/>
<evidence type="ECO:0000313" key="8">
    <source>
        <dbReference type="Proteomes" id="UP001286313"/>
    </source>
</evidence>
<accession>A0AAE1EUR4</accession>
<evidence type="ECO:0000256" key="5">
    <source>
        <dbReference type="ARBA" id="ARBA00023242"/>
    </source>
</evidence>
<dbReference type="Proteomes" id="UP001286313">
    <property type="component" value="Unassembled WGS sequence"/>
</dbReference>
<dbReference type="GO" id="GO:0070847">
    <property type="term" value="C:core mediator complex"/>
    <property type="evidence" value="ECO:0007669"/>
    <property type="project" value="TreeGrafter"/>
</dbReference>
<comment type="similarity">
    <text evidence="2 6">Belongs to the Mediator complex subunit 18 family.</text>
</comment>
<keyword evidence="3 6" id="KW-0805">Transcription regulation</keyword>
<comment type="subcellular location">
    <subcellularLocation>
        <location evidence="1 6">Nucleus</location>
    </subcellularLocation>
</comment>
<comment type="function">
    <text evidence="6">Component of the Mediator complex, a coactivator involved in the regulated transcription of nearly all RNA polymerase II-dependent genes. Mediator functions as a bridge to convey information from gene-specific regulatory proteins to the basal RNA polymerase II transcription machinery. Mediator is recruited to promoters by direct interactions with regulatory proteins and serves as a scaffold for the assembly of a functional preinitiation complex with RNA polymerase II and the general transcription factors.</text>
</comment>
<dbReference type="Pfam" id="PF09637">
    <property type="entry name" value="Med18"/>
    <property type="match status" value="1"/>
</dbReference>
<gene>
    <name evidence="6" type="primary">MED18</name>
    <name evidence="7" type="ORF">Pcinc_032456</name>
</gene>
<evidence type="ECO:0000313" key="7">
    <source>
        <dbReference type="EMBL" id="KAK3861603.1"/>
    </source>
</evidence>